<keyword evidence="3" id="KW-0964">Secreted</keyword>
<dbReference type="Pfam" id="PF19272">
    <property type="entry name" value="ASMase_C"/>
    <property type="match status" value="1"/>
</dbReference>
<dbReference type="Pfam" id="PF00149">
    <property type="entry name" value="Metallophos"/>
    <property type="match status" value="1"/>
</dbReference>
<keyword evidence="5" id="KW-0325">Glycoprotein</keyword>
<dbReference type="GO" id="GO:0006798">
    <property type="term" value="P:polyphosphate catabolic process"/>
    <property type="evidence" value="ECO:0007669"/>
    <property type="project" value="TreeGrafter"/>
</dbReference>
<dbReference type="InterPro" id="IPR045473">
    <property type="entry name" value="ASM_C"/>
</dbReference>
<dbReference type="GO" id="GO:0000298">
    <property type="term" value="F:endopolyphosphatase activity"/>
    <property type="evidence" value="ECO:0007669"/>
    <property type="project" value="TreeGrafter"/>
</dbReference>
<feature type="chain" id="PRO_5040111831" evidence="6">
    <location>
        <begin position="20"/>
        <end position="394"/>
    </location>
</feature>
<comment type="subcellular location">
    <subcellularLocation>
        <location evidence="1">Secreted</location>
    </subcellularLocation>
</comment>
<keyword evidence="10" id="KW-1185">Reference proteome</keyword>
<dbReference type="EMBL" id="CAJVPI010000156">
    <property type="protein sequence ID" value="CAG8491030.1"/>
    <property type="molecule type" value="Genomic_DNA"/>
</dbReference>
<evidence type="ECO:0000256" key="6">
    <source>
        <dbReference type="SAM" id="SignalP"/>
    </source>
</evidence>
<dbReference type="GO" id="GO:0004309">
    <property type="term" value="F:exopolyphosphatase activity"/>
    <property type="evidence" value="ECO:0007669"/>
    <property type="project" value="TreeGrafter"/>
</dbReference>
<dbReference type="InterPro" id="IPR004843">
    <property type="entry name" value="Calcineurin-like_PHP"/>
</dbReference>
<protein>
    <submittedName>
        <fullName evidence="9">4163_t:CDS:1</fullName>
    </submittedName>
</protein>
<evidence type="ECO:0000313" key="9">
    <source>
        <dbReference type="EMBL" id="CAG8491030.1"/>
    </source>
</evidence>
<dbReference type="AlphaFoldDB" id="A0A9N8WRG3"/>
<evidence type="ECO:0000259" key="7">
    <source>
        <dbReference type="Pfam" id="PF00149"/>
    </source>
</evidence>
<dbReference type="PANTHER" id="PTHR10340">
    <property type="entry name" value="SPHINGOMYELIN PHOSPHODIESTERASE"/>
    <property type="match status" value="1"/>
</dbReference>
<dbReference type="OrthoDB" id="348678at2759"/>
<keyword evidence="6" id="KW-0732">Signal</keyword>
<dbReference type="PANTHER" id="PTHR10340:SF55">
    <property type="entry name" value="ENDOPOLYPHOSPHATASE"/>
    <property type="match status" value="1"/>
</dbReference>
<dbReference type="GO" id="GO:0008081">
    <property type="term" value="F:phosphoric diester hydrolase activity"/>
    <property type="evidence" value="ECO:0007669"/>
    <property type="project" value="TreeGrafter"/>
</dbReference>
<dbReference type="GO" id="GO:0005615">
    <property type="term" value="C:extracellular space"/>
    <property type="evidence" value="ECO:0007669"/>
    <property type="project" value="TreeGrafter"/>
</dbReference>
<evidence type="ECO:0000256" key="4">
    <source>
        <dbReference type="ARBA" id="ARBA00022801"/>
    </source>
</evidence>
<evidence type="ECO:0000256" key="3">
    <source>
        <dbReference type="ARBA" id="ARBA00022525"/>
    </source>
</evidence>
<accession>A0A9N8WRG3</accession>
<evidence type="ECO:0000259" key="8">
    <source>
        <dbReference type="Pfam" id="PF19272"/>
    </source>
</evidence>
<comment type="similarity">
    <text evidence="2">Belongs to the acid sphingomyelinase family.</text>
</comment>
<sequence>MLYATLIAIFTTLVFSVHSFPSSQTRLNTGTPAKFLHITDIHVDPHYRPHTSPALSCHRRSLNSPNTALTYGTVSTLCDTPFITSNATFDFLRNEVSPVQFVVYTGDSVRHDRDELMERTYAEVEEGNRMVVQWFVDEFVKNGIAVIPTIGNNDVYEHDSLPPGPTPFLNTLFHIWKPFNLNLTSSFLRGGYFRHDLPDSPLTFISMNSMYLYNGNGLVGDCTEGRTIDYFPKCYEMYVDILGHYSGIIIGHFAGHTNGDTLAFVTESSEGYKMFPVVKEKKPAKNSIKNVVLVLNNAPSVIPANNPGLRVYHYATSPHNYGHLLDYVQYYVNMTQANLANNLEYKIEYTASDAYGLKSLGPKEWMNVLREFERDDSEAWKKYCLYQTVSVTDG</sequence>
<dbReference type="InterPro" id="IPR029052">
    <property type="entry name" value="Metallo-depent_PP-like"/>
</dbReference>
<evidence type="ECO:0000313" key="10">
    <source>
        <dbReference type="Proteomes" id="UP000789739"/>
    </source>
</evidence>
<keyword evidence="4" id="KW-0378">Hydrolase</keyword>
<evidence type="ECO:0000256" key="2">
    <source>
        <dbReference type="ARBA" id="ARBA00008234"/>
    </source>
</evidence>
<reference evidence="9" key="1">
    <citation type="submission" date="2021-06" db="EMBL/GenBank/DDBJ databases">
        <authorList>
            <person name="Kallberg Y."/>
            <person name="Tangrot J."/>
            <person name="Rosling A."/>
        </authorList>
    </citation>
    <scope>NUCLEOTIDE SEQUENCE</scope>
    <source>
        <strain evidence="9">BR232B</strain>
    </source>
</reference>
<name>A0A9N8WRG3_9GLOM</name>
<evidence type="ECO:0000256" key="1">
    <source>
        <dbReference type="ARBA" id="ARBA00004613"/>
    </source>
</evidence>
<organism evidence="9 10">
    <name type="scientific">Paraglomus brasilianum</name>
    <dbReference type="NCBI Taxonomy" id="144538"/>
    <lineage>
        <taxon>Eukaryota</taxon>
        <taxon>Fungi</taxon>
        <taxon>Fungi incertae sedis</taxon>
        <taxon>Mucoromycota</taxon>
        <taxon>Glomeromycotina</taxon>
        <taxon>Glomeromycetes</taxon>
        <taxon>Paraglomerales</taxon>
        <taxon>Paraglomeraceae</taxon>
        <taxon>Paraglomus</taxon>
    </lineage>
</organism>
<dbReference type="SUPFAM" id="SSF56300">
    <property type="entry name" value="Metallo-dependent phosphatases"/>
    <property type="match status" value="1"/>
</dbReference>
<gene>
    <name evidence="9" type="ORF">PBRASI_LOCUS2107</name>
</gene>
<dbReference type="GO" id="GO:0000324">
    <property type="term" value="C:fungal-type vacuole"/>
    <property type="evidence" value="ECO:0007669"/>
    <property type="project" value="TreeGrafter"/>
</dbReference>
<feature type="signal peptide" evidence="6">
    <location>
        <begin position="1"/>
        <end position="19"/>
    </location>
</feature>
<feature type="domain" description="Sphingomyelin phosphodiesterase C-terminal" evidence="8">
    <location>
        <begin position="303"/>
        <end position="391"/>
    </location>
</feature>
<feature type="domain" description="Calcineurin-like phosphoesterase" evidence="7">
    <location>
        <begin position="34"/>
        <end position="181"/>
    </location>
</feature>
<comment type="caution">
    <text evidence="9">The sequence shown here is derived from an EMBL/GenBank/DDBJ whole genome shotgun (WGS) entry which is preliminary data.</text>
</comment>
<evidence type="ECO:0000256" key="5">
    <source>
        <dbReference type="ARBA" id="ARBA00023180"/>
    </source>
</evidence>
<proteinExistence type="inferred from homology"/>
<dbReference type="Proteomes" id="UP000789739">
    <property type="component" value="Unassembled WGS sequence"/>
</dbReference>